<sequence>MSITRGYNQRLMTIRLISFLKQNNLLSKNQFGLRSCIDTEDAILNTTQFI</sequence>
<evidence type="ECO:0000313" key="2">
    <source>
        <dbReference type="Proteomes" id="UP000478052"/>
    </source>
</evidence>
<accession>A0A6G0Y7T4</accession>
<name>A0A6G0Y7T4_APHCR</name>
<keyword evidence="1" id="KW-0548">Nucleotidyltransferase</keyword>
<gene>
    <name evidence="1" type="ORF">FWK35_00019141</name>
</gene>
<protein>
    <submittedName>
        <fullName evidence="1">Reverse transcriptase domain-containing protein</fullName>
    </submittedName>
</protein>
<organism evidence="1 2">
    <name type="scientific">Aphis craccivora</name>
    <name type="common">Cowpea aphid</name>
    <dbReference type="NCBI Taxonomy" id="307492"/>
    <lineage>
        <taxon>Eukaryota</taxon>
        <taxon>Metazoa</taxon>
        <taxon>Ecdysozoa</taxon>
        <taxon>Arthropoda</taxon>
        <taxon>Hexapoda</taxon>
        <taxon>Insecta</taxon>
        <taxon>Pterygota</taxon>
        <taxon>Neoptera</taxon>
        <taxon>Paraneoptera</taxon>
        <taxon>Hemiptera</taxon>
        <taxon>Sternorrhyncha</taxon>
        <taxon>Aphidomorpha</taxon>
        <taxon>Aphidoidea</taxon>
        <taxon>Aphididae</taxon>
        <taxon>Aphidini</taxon>
        <taxon>Aphis</taxon>
        <taxon>Aphis</taxon>
    </lineage>
</organism>
<proteinExistence type="predicted"/>
<evidence type="ECO:0000313" key="1">
    <source>
        <dbReference type="EMBL" id="KAF0750613.1"/>
    </source>
</evidence>
<comment type="caution">
    <text evidence="1">The sequence shown here is derived from an EMBL/GenBank/DDBJ whole genome shotgun (WGS) entry which is preliminary data.</text>
</comment>
<keyword evidence="1" id="KW-0695">RNA-directed DNA polymerase</keyword>
<dbReference type="Proteomes" id="UP000478052">
    <property type="component" value="Unassembled WGS sequence"/>
</dbReference>
<reference evidence="1 2" key="1">
    <citation type="submission" date="2019-08" db="EMBL/GenBank/DDBJ databases">
        <title>Whole genome of Aphis craccivora.</title>
        <authorList>
            <person name="Voronova N.V."/>
            <person name="Shulinski R.S."/>
            <person name="Bandarenka Y.V."/>
            <person name="Zhorov D.G."/>
            <person name="Warner D."/>
        </authorList>
    </citation>
    <scope>NUCLEOTIDE SEQUENCE [LARGE SCALE GENOMIC DNA]</scope>
    <source>
        <strain evidence="1">180601</strain>
        <tissue evidence="1">Whole Body</tissue>
    </source>
</reference>
<dbReference type="OrthoDB" id="414730at2759"/>
<keyword evidence="2" id="KW-1185">Reference proteome</keyword>
<dbReference type="EMBL" id="VUJU01005663">
    <property type="protein sequence ID" value="KAF0750613.1"/>
    <property type="molecule type" value="Genomic_DNA"/>
</dbReference>
<dbReference type="AlphaFoldDB" id="A0A6G0Y7T4"/>
<dbReference type="GO" id="GO:0003964">
    <property type="term" value="F:RNA-directed DNA polymerase activity"/>
    <property type="evidence" value="ECO:0007669"/>
    <property type="project" value="UniProtKB-KW"/>
</dbReference>
<keyword evidence="1" id="KW-0808">Transferase</keyword>